<proteinExistence type="predicted"/>
<keyword evidence="1" id="KW-1133">Transmembrane helix</keyword>
<dbReference type="AlphaFoldDB" id="A0A0V0GSN2"/>
<evidence type="ECO:0000313" key="2">
    <source>
        <dbReference type="EMBL" id="JAP10235.1"/>
    </source>
</evidence>
<sequence>SSNFALVKVAFAILASVRIVFLQLETSSFQRILKGSSHKTTVATCITIIFSTGSHCKRELFITYLILTL</sequence>
<evidence type="ECO:0000256" key="1">
    <source>
        <dbReference type="SAM" id="Phobius"/>
    </source>
</evidence>
<dbReference type="EMBL" id="GEDG01033487">
    <property type="protein sequence ID" value="JAP10235.1"/>
    <property type="molecule type" value="Transcribed_RNA"/>
</dbReference>
<keyword evidence="1" id="KW-0472">Membrane</keyword>
<keyword evidence="1" id="KW-0812">Transmembrane</keyword>
<feature type="non-terminal residue" evidence="2">
    <location>
        <position position="1"/>
    </location>
</feature>
<name>A0A0V0GSN2_SOLCH</name>
<accession>A0A0V0GSN2</accession>
<protein>
    <submittedName>
        <fullName evidence="2">Putative ovule protein</fullName>
    </submittedName>
</protein>
<feature type="transmembrane region" description="Helical" evidence="1">
    <location>
        <begin position="6"/>
        <end position="24"/>
    </location>
</feature>
<reference evidence="2" key="1">
    <citation type="submission" date="2015-12" db="EMBL/GenBank/DDBJ databases">
        <title>Gene expression during late stages of embryo sac development: a critical building block for successful pollen-pistil interactions.</title>
        <authorList>
            <person name="Liu Y."/>
            <person name="Joly V."/>
            <person name="Sabar M."/>
            <person name="Matton D.P."/>
        </authorList>
    </citation>
    <scope>NUCLEOTIDE SEQUENCE</scope>
</reference>
<organism evidence="2">
    <name type="scientific">Solanum chacoense</name>
    <name type="common">Chaco potato</name>
    <dbReference type="NCBI Taxonomy" id="4108"/>
    <lineage>
        <taxon>Eukaryota</taxon>
        <taxon>Viridiplantae</taxon>
        <taxon>Streptophyta</taxon>
        <taxon>Embryophyta</taxon>
        <taxon>Tracheophyta</taxon>
        <taxon>Spermatophyta</taxon>
        <taxon>Magnoliopsida</taxon>
        <taxon>eudicotyledons</taxon>
        <taxon>Gunneridae</taxon>
        <taxon>Pentapetalae</taxon>
        <taxon>asterids</taxon>
        <taxon>lamiids</taxon>
        <taxon>Solanales</taxon>
        <taxon>Solanaceae</taxon>
        <taxon>Solanoideae</taxon>
        <taxon>Solaneae</taxon>
        <taxon>Solanum</taxon>
    </lineage>
</organism>